<comment type="caution">
    <text evidence="1">The sequence shown here is derived from an EMBL/GenBank/DDBJ whole genome shotgun (WGS) entry which is preliminary data.</text>
</comment>
<dbReference type="EMBL" id="BAABGA010000076">
    <property type="protein sequence ID" value="GAA4465639.1"/>
    <property type="molecule type" value="Genomic_DNA"/>
</dbReference>
<dbReference type="Proteomes" id="UP001500840">
    <property type="component" value="Unassembled WGS sequence"/>
</dbReference>
<name>A0ABP8NHQ2_9BACT</name>
<dbReference type="RefSeq" id="WP_345326874.1">
    <property type="nucleotide sequence ID" value="NZ_BAABGA010000076.1"/>
</dbReference>
<sequence>MTLPAPTVVYRTRVYQDAESVTASLRQSGINARLVSPQEVGHMGEGPVFDVLHDVLAADCKQDDVLHLIEQWRGRIEDTRKHELPFCYFCGETLGSMTVTCPSCGNSLDADGTKPRHGDG</sequence>
<keyword evidence="2" id="KW-1185">Reference proteome</keyword>
<evidence type="ECO:0000313" key="2">
    <source>
        <dbReference type="Proteomes" id="UP001500840"/>
    </source>
</evidence>
<evidence type="ECO:0000313" key="1">
    <source>
        <dbReference type="EMBL" id="GAA4465639.1"/>
    </source>
</evidence>
<evidence type="ECO:0008006" key="3">
    <source>
        <dbReference type="Google" id="ProtNLM"/>
    </source>
</evidence>
<protein>
    <recommendedName>
        <fullName evidence="3">DUF2007 domain-containing protein</fullName>
    </recommendedName>
</protein>
<organism evidence="1 2">
    <name type="scientific">Novipirellula rosea</name>
    <dbReference type="NCBI Taxonomy" id="1031540"/>
    <lineage>
        <taxon>Bacteria</taxon>
        <taxon>Pseudomonadati</taxon>
        <taxon>Planctomycetota</taxon>
        <taxon>Planctomycetia</taxon>
        <taxon>Pirellulales</taxon>
        <taxon>Pirellulaceae</taxon>
        <taxon>Novipirellula</taxon>
    </lineage>
</organism>
<proteinExistence type="predicted"/>
<accession>A0ABP8NHQ2</accession>
<gene>
    <name evidence="1" type="ORF">GCM10023156_53590</name>
</gene>
<reference evidence="2" key="1">
    <citation type="journal article" date="2019" name="Int. J. Syst. Evol. Microbiol.">
        <title>The Global Catalogue of Microorganisms (GCM) 10K type strain sequencing project: providing services to taxonomists for standard genome sequencing and annotation.</title>
        <authorList>
            <consortium name="The Broad Institute Genomics Platform"/>
            <consortium name="The Broad Institute Genome Sequencing Center for Infectious Disease"/>
            <person name="Wu L."/>
            <person name="Ma J."/>
        </authorList>
    </citation>
    <scope>NUCLEOTIDE SEQUENCE [LARGE SCALE GENOMIC DNA]</scope>
    <source>
        <strain evidence="2">JCM 17759</strain>
    </source>
</reference>